<dbReference type="Pfam" id="PF00076">
    <property type="entry name" value="RRM_1"/>
    <property type="match status" value="1"/>
</dbReference>
<evidence type="ECO:0000313" key="6">
    <source>
        <dbReference type="Proteomes" id="UP000036403"/>
    </source>
</evidence>
<protein>
    <submittedName>
        <fullName evidence="5">Myb-like protein i protein</fullName>
    </submittedName>
</protein>
<dbReference type="AlphaFoldDB" id="A0A0J7KSC9"/>
<dbReference type="Proteomes" id="UP000036403">
    <property type="component" value="Unassembled WGS sequence"/>
</dbReference>
<feature type="region of interest" description="Disordered" evidence="3">
    <location>
        <begin position="322"/>
        <end position="393"/>
    </location>
</feature>
<dbReference type="GO" id="GO:0003723">
    <property type="term" value="F:RNA binding"/>
    <property type="evidence" value="ECO:0007669"/>
    <property type="project" value="UniProtKB-UniRule"/>
</dbReference>
<keyword evidence="1 2" id="KW-0694">RNA-binding</keyword>
<feature type="compositionally biased region" description="Polar residues" evidence="3">
    <location>
        <begin position="322"/>
        <end position="334"/>
    </location>
</feature>
<dbReference type="PaxDb" id="67767-A0A0J7KSC9"/>
<dbReference type="InterPro" id="IPR012677">
    <property type="entry name" value="Nucleotide-bd_a/b_plait_sf"/>
</dbReference>
<feature type="domain" description="RRM" evidence="4">
    <location>
        <begin position="26"/>
        <end position="107"/>
    </location>
</feature>
<dbReference type="SMART" id="SM00360">
    <property type="entry name" value="RRM"/>
    <property type="match status" value="2"/>
</dbReference>
<evidence type="ECO:0000256" key="2">
    <source>
        <dbReference type="PROSITE-ProRule" id="PRU00176"/>
    </source>
</evidence>
<feature type="compositionally biased region" description="Low complexity" evidence="3">
    <location>
        <begin position="353"/>
        <end position="363"/>
    </location>
</feature>
<proteinExistence type="predicted"/>
<accession>A0A0J7KSC9</accession>
<feature type="compositionally biased region" description="Polar residues" evidence="3">
    <location>
        <begin position="409"/>
        <end position="432"/>
    </location>
</feature>
<feature type="region of interest" description="Disordered" evidence="3">
    <location>
        <begin position="97"/>
        <end position="132"/>
    </location>
</feature>
<feature type="compositionally biased region" description="Polar residues" evidence="3">
    <location>
        <begin position="107"/>
        <end position="132"/>
    </location>
</feature>
<dbReference type="InterPro" id="IPR035979">
    <property type="entry name" value="RBD_domain_sf"/>
</dbReference>
<feature type="compositionally biased region" description="Low complexity" evidence="3">
    <location>
        <begin position="198"/>
        <end position="207"/>
    </location>
</feature>
<dbReference type="STRING" id="67767.A0A0J7KSC9"/>
<feature type="compositionally biased region" description="Basic and acidic residues" evidence="3">
    <location>
        <begin position="335"/>
        <end position="347"/>
    </location>
</feature>
<dbReference type="Gene3D" id="3.30.70.330">
    <property type="match status" value="2"/>
</dbReference>
<evidence type="ECO:0000313" key="5">
    <source>
        <dbReference type="EMBL" id="KMQ93216.1"/>
    </source>
</evidence>
<keyword evidence="6" id="KW-1185">Reference proteome</keyword>
<feature type="region of interest" description="Disordered" evidence="3">
    <location>
        <begin position="409"/>
        <end position="433"/>
    </location>
</feature>
<dbReference type="EMBL" id="LBMM01003712">
    <property type="protein sequence ID" value="KMQ93216.1"/>
    <property type="molecule type" value="Genomic_DNA"/>
</dbReference>
<gene>
    <name evidence="5" type="ORF">RF55_6697</name>
</gene>
<dbReference type="CDD" id="cd00590">
    <property type="entry name" value="RRM_SF"/>
    <property type="match status" value="2"/>
</dbReference>
<organism evidence="5 6">
    <name type="scientific">Lasius niger</name>
    <name type="common">Black garden ant</name>
    <dbReference type="NCBI Taxonomy" id="67767"/>
    <lineage>
        <taxon>Eukaryota</taxon>
        <taxon>Metazoa</taxon>
        <taxon>Ecdysozoa</taxon>
        <taxon>Arthropoda</taxon>
        <taxon>Hexapoda</taxon>
        <taxon>Insecta</taxon>
        <taxon>Pterygota</taxon>
        <taxon>Neoptera</taxon>
        <taxon>Endopterygota</taxon>
        <taxon>Hymenoptera</taxon>
        <taxon>Apocrita</taxon>
        <taxon>Aculeata</taxon>
        <taxon>Formicoidea</taxon>
        <taxon>Formicidae</taxon>
        <taxon>Formicinae</taxon>
        <taxon>Lasius</taxon>
        <taxon>Lasius</taxon>
    </lineage>
</organism>
<feature type="domain" description="RRM" evidence="4">
    <location>
        <begin position="222"/>
        <end position="301"/>
    </location>
</feature>
<dbReference type="InterPro" id="IPR000504">
    <property type="entry name" value="RRM_dom"/>
</dbReference>
<feature type="compositionally biased region" description="Polar residues" evidence="3">
    <location>
        <begin position="149"/>
        <end position="170"/>
    </location>
</feature>
<evidence type="ECO:0000256" key="3">
    <source>
        <dbReference type="SAM" id="MobiDB-lite"/>
    </source>
</evidence>
<dbReference type="OrthoDB" id="7682993at2759"/>
<dbReference type="SUPFAM" id="SSF54928">
    <property type="entry name" value="RNA-binding domain, RBD"/>
    <property type="match status" value="2"/>
</dbReference>
<reference evidence="5 6" key="1">
    <citation type="submission" date="2015-04" db="EMBL/GenBank/DDBJ databases">
        <title>Lasius niger genome sequencing.</title>
        <authorList>
            <person name="Konorov E.A."/>
            <person name="Nikitin M.A."/>
            <person name="Kirill M.V."/>
            <person name="Chang P."/>
        </authorList>
    </citation>
    <scope>NUCLEOTIDE SEQUENCE [LARGE SCALE GENOMIC DNA]</scope>
    <source>
        <tissue evidence="5">Whole</tissue>
    </source>
</reference>
<evidence type="ECO:0000259" key="4">
    <source>
        <dbReference type="PROSITE" id="PS50102"/>
    </source>
</evidence>
<evidence type="ECO:0000256" key="1">
    <source>
        <dbReference type="ARBA" id="ARBA00022884"/>
    </source>
</evidence>
<comment type="caution">
    <text evidence="5">The sequence shown here is derived from an EMBL/GenBank/DDBJ whole genome shotgun (WGS) entry which is preliminary data.</text>
</comment>
<feature type="compositionally biased region" description="Polar residues" evidence="3">
    <location>
        <begin position="373"/>
        <end position="393"/>
    </location>
</feature>
<name>A0A0J7KSC9_LASNI</name>
<dbReference type="PROSITE" id="PS50102">
    <property type="entry name" value="RRM"/>
    <property type="match status" value="2"/>
</dbReference>
<feature type="region of interest" description="Disordered" evidence="3">
    <location>
        <begin position="146"/>
        <end position="207"/>
    </location>
</feature>
<sequence length="564" mass="63887">MDNNLSSTDMMDCEKYYKLDSDGNYNLHFLNKNGLSINEIREIFSAYGKVLTVNVSGNDYGLRFIKYKTLDETECCIKGLANSNIIQLLLERTKMNGSNNRLDKKNSSQWQAARTENSSQRASTTGKQFNLNSAHNGKFSEIESLPHNVKTSNGDNQSDNADNFSDTGSKNSRHSYKSNVNASKYDKSDSLVSKPLPSRQQNSINNSSNKIDYEKYYKIGKDGAYILHFVNKKELDLEEIRKLFSPYGNVISVHANEDKINGLVFVRYKTLQETITCLEGLQNNDVICILPQKDKINGAAKRTDQRSSNQWQSAGMQNSFQGTFNTKPFNSSSNYDKEFSKAGEKSIHNTTSNGNNRFDNANNFLDTDRRNSNNDYKSVNATTHSDSLISNKQHLLPSRQQSINYEVSDYNQEQQQKNKSYSSTKPDTNTYVNKDISDDKIPALISDTEIKQNEFDAMSDSSLQAGTKNASSNVMIIPMQEIIVANIHSNYDVHYILHLFKKHNPISATLAETILGTNIRYCHIYFKTIQDSVAIEEEFDNFDLSGKNLIVLRISRLKEEATCK</sequence>